<sequence length="375" mass="44476">MTNKRFELTDEIIETADYGMHKLIDKNIKLNFDEISSFEFPLDEPFGLQVVYNNTIHCLVVKFSSKNKNLICTGPGAHERDIIRNGELFKPPYIDRWSWYTFFDESFIAYADPMFFYGEKIKIAWLIGTKEHWFLEDLSKIIEELCKNQEIRHDNILFCGSSGGGYTSVVLGTLIKNSQVLINNSQLFVMNYWESMVNPLFDVLYDSFVGMTKDEIVEKIKHRLDLIELFKKENYAPFITYYVNAESEWDIKLHGMPFLKQIYKLKQFNGLEVVYYREIKDVPHEPMDPKKTVKVIKEYCKNYLYNTGETKIRTENQNIYIEGKYISQLEKQNKKLKKKNKKLKKENKELLNSTSWKITSPLRKIKRYLKKIKIK</sequence>
<evidence type="ECO:0000256" key="1">
    <source>
        <dbReference type="SAM" id="Coils"/>
    </source>
</evidence>
<dbReference type="AlphaFoldDB" id="A0A8T3VAS0"/>
<evidence type="ECO:0008006" key="4">
    <source>
        <dbReference type="Google" id="ProtNLM"/>
    </source>
</evidence>
<dbReference type="Proteomes" id="UP000783037">
    <property type="component" value="Unassembled WGS sequence"/>
</dbReference>
<name>A0A8T3VAS0_9EURY</name>
<dbReference type="RefSeq" id="WP_303738176.1">
    <property type="nucleotide sequence ID" value="NZ_SUTK01000003.1"/>
</dbReference>
<keyword evidence="1" id="KW-0175">Coiled coil</keyword>
<dbReference type="InterPro" id="IPR029058">
    <property type="entry name" value="AB_hydrolase_fold"/>
</dbReference>
<evidence type="ECO:0000313" key="2">
    <source>
        <dbReference type="EMBL" id="MBE6501057.1"/>
    </source>
</evidence>
<organism evidence="2 3">
    <name type="scientific">Methanobrevibacter thaueri</name>
    <dbReference type="NCBI Taxonomy" id="190975"/>
    <lineage>
        <taxon>Archaea</taxon>
        <taxon>Methanobacteriati</taxon>
        <taxon>Methanobacteriota</taxon>
        <taxon>Methanomada group</taxon>
        <taxon>Methanobacteria</taxon>
        <taxon>Methanobacteriales</taxon>
        <taxon>Methanobacteriaceae</taxon>
        <taxon>Methanobrevibacter</taxon>
    </lineage>
</organism>
<proteinExistence type="predicted"/>
<protein>
    <recommendedName>
        <fullName evidence="4">Alpha/beta hydrolase family protein</fullName>
    </recommendedName>
</protein>
<feature type="coiled-coil region" evidence="1">
    <location>
        <begin position="326"/>
        <end position="353"/>
    </location>
</feature>
<dbReference type="SUPFAM" id="SSF53474">
    <property type="entry name" value="alpha/beta-Hydrolases"/>
    <property type="match status" value="1"/>
</dbReference>
<dbReference type="InterPro" id="IPR008886">
    <property type="entry name" value="UPF0227/Esterase_YqiA"/>
</dbReference>
<comment type="caution">
    <text evidence="2">The sequence shown here is derived from an EMBL/GenBank/DDBJ whole genome shotgun (WGS) entry which is preliminary data.</text>
</comment>
<dbReference type="Pfam" id="PF05728">
    <property type="entry name" value="UPF0227"/>
    <property type="match status" value="1"/>
</dbReference>
<accession>A0A8T3VAS0</accession>
<evidence type="ECO:0000313" key="3">
    <source>
        <dbReference type="Proteomes" id="UP000783037"/>
    </source>
</evidence>
<gene>
    <name evidence="2" type="ORF">E7Z79_01295</name>
</gene>
<dbReference type="EMBL" id="SUTK01000003">
    <property type="protein sequence ID" value="MBE6501057.1"/>
    <property type="molecule type" value="Genomic_DNA"/>
</dbReference>
<reference evidence="2" key="1">
    <citation type="submission" date="2019-04" db="EMBL/GenBank/DDBJ databases">
        <title>Evolution of Biomass-Degrading Anaerobic Consortia Revealed by Metagenomics.</title>
        <authorList>
            <person name="Peng X."/>
        </authorList>
    </citation>
    <scope>NUCLEOTIDE SEQUENCE</scope>
    <source>
        <strain evidence="2">SIG18</strain>
    </source>
</reference>